<feature type="compositionally biased region" description="Basic and acidic residues" evidence="1">
    <location>
        <begin position="230"/>
        <end position="251"/>
    </location>
</feature>
<name>A0A9P6QW80_9FUNG</name>
<protein>
    <submittedName>
        <fullName evidence="2">Uncharacterized protein</fullName>
    </submittedName>
</protein>
<sequence>MDLEALRAAVLNSRKSTTTTTPPSADPSMSSTLSPVANGFSPSATMTTPPNTTTATTTTTAITAAAITETITRVVKTQTNGRAACHRPPTQGSDSSNTVESDKEEGEISDEEMDTNEPPSRSARAISTPLTTGPQPLASSGFVSASPRPTMQEYHHQQQPLVGGSRDGLKSTTTTDNGKVNAKSEQTSDFTSLLVDYELSKARTDFRSHPVVRTQDPVATSDIPGLGQLRNRERSLPPMEDSFRPRNRSDIHYGLGSGFPREYQQSNSYSRDSYPRNRDTLHRGLDRPIQSPQRQLSSPATFPDRYNAFGATEKPRIILQPSKPEGRSTFVCYSTSRIENNP</sequence>
<organism evidence="2 3">
    <name type="scientific">Linnemannia gamsii</name>
    <dbReference type="NCBI Taxonomy" id="64522"/>
    <lineage>
        <taxon>Eukaryota</taxon>
        <taxon>Fungi</taxon>
        <taxon>Fungi incertae sedis</taxon>
        <taxon>Mucoromycota</taxon>
        <taxon>Mortierellomycotina</taxon>
        <taxon>Mortierellomycetes</taxon>
        <taxon>Mortierellales</taxon>
        <taxon>Mortierellaceae</taxon>
        <taxon>Linnemannia</taxon>
    </lineage>
</organism>
<feature type="region of interest" description="Disordered" evidence="1">
    <location>
        <begin position="78"/>
        <end position="184"/>
    </location>
</feature>
<feature type="compositionally biased region" description="Low complexity" evidence="1">
    <location>
        <begin position="44"/>
        <end position="58"/>
    </location>
</feature>
<gene>
    <name evidence="2" type="ORF">BGZ97_001686</name>
</gene>
<feature type="compositionally biased region" description="Acidic residues" evidence="1">
    <location>
        <begin position="102"/>
        <end position="115"/>
    </location>
</feature>
<dbReference type="OrthoDB" id="10618441at2759"/>
<comment type="caution">
    <text evidence="2">The sequence shown here is derived from an EMBL/GenBank/DDBJ whole genome shotgun (WGS) entry which is preliminary data.</text>
</comment>
<feature type="region of interest" description="Disordered" evidence="1">
    <location>
        <begin position="212"/>
        <end position="303"/>
    </location>
</feature>
<evidence type="ECO:0000256" key="1">
    <source>
        <dbReference type="SAM" id="MobiDB-lite"/>
    </source>
</evidence>
<evidence type="ECO:0000313" key="3">
    <source>
        <dbReference type="Proteomes" id="UP000823405"/>
    </source>
</evidence>
<feature type="compositionally biased region" description="Polar residues" evidence="1">
    <location>
        <begin position="290"/>
        <end position="300"/>
    </location>
</feature>
<feature type="compositionally biased region" description="Low complexity" evidence="1">
    <location>
        <begin position="13"/>
        <end position="32"/>
    </location>
</feature>
<evidence type="ECO:0000313" key="2">
    <source>
        <dbReference type="EMBL" id="KAG0303941.1"/>
    </source>
</evidence>
<proteinExistence type="predicted"/>
<reference evidence="2" key="1">
    <citation type="journal article" date="2020" name="Fungal Divers.">
        <title>Resolving the Mortierellaceae phylogeny through synthesis of multi-gene phylogenetics and phylogenomics.</title>
        <authorList>
            <person name="Vandepol N."/>
            <person name="Liber J."/>
            <person name="Desiro A."/>
            <person name="Na H."/>
            <person name="Kennedy M."/>
            <person name="Barry K."/>
            <person name="Grigoriev I.V."/>
            <person name="Miller A.N."/>
            <person name="O'Donnell K."/>
            <person name="Stajich J.E."/>
            <person name="Bonito G."/>
        </authorList>
    </citation>
    <scope>NUCLEOTIDE SEQUENCE</scope>
    <source>
        <strain evidence="2">NVP60</strain>
    </source>
</reference>
<keyword evidence="3" id="KW-1185">Reference proteome</keyword>
<feature type="region of interest" description="Disordered" evidence="1">
    <location>
        <begin position="11"/>
        <end position="58"/>
    </location>
</feature>
<feature type="compositionally biased region" description="Polar residues" evidence="1">
    <location>
        <begin position="170"/>
        <end position="184"/>
    </location>
</feature>
<feature type="compositionally biased region" description="Basic and acidic residues" evidence="1">
    <location>
        <begin position="273"/>
        <end position="286"/>
    </location>
</feature>
<accession>A0A9P6QW80</accession>
<feature type="compositionally biased region" description="Polar residues" evidence="1">
    <location>
        <begin position="128"/>
        <end position="149"/>
    </location>
</feature>
<dbReference type="Proteomes" id="UP000823405">
    <property type="component" value="Unassembled WGS sequence"/>
</dbReference>
<feature type="compositionally biased region" description="Polar residues" evidence="1">
    <location>
        <begin position="90"/>
        <end position="99"/>
    </location>
</feature>
<dbReference type="AlphaFoldDB" id="A0A9P6QW80"/>
<dbReference type="EMBL" id="JAAAIN010001352">
    <property type="protein sequence ID" value="KAG0303941.1"/>
    <property type="molecule type" value="Genomic_DNA"/>
</dbReference>